<name>A0A9W9C5Y0_9PLEO</name>
<dbReference type="Proteomes" id="UP001140513">
    <property type="component" value="Unassembled WGS sequence"/>
</dbReference>
<evidence type="ECO:0000313" key="3">
    <source>
        <dbReference type="Proteomes" id="UP001140513"/>
    </source>
</evidence>
<dbReference type="GeneID" id="80915763"/>
<proteinExistence type="predicted"/>
<dbReference type="EMBL" id="JAPEUX010000010">
    <property type="protein sequence ID" value="KAJ4344490.1"/>
    <property type="molecule type" value="Genomic_DNA"/>
</dbReference>
<evidence type="ECO:0000256" key="1">
    <source>
        <dbReference type="SAM" id="MobiDB-lite"/>
    </source>
</evidence>
<feature type="compositionally biased region" description="Low complexity" evidence="1">
    <location>
        <begin position="13"/>
        <end position="22"/>
    </location>
</feature>
<reference evidence="2" key="1">
    <citation type="submission" date="2022-10" db="EMBL/GenBank/DDBJ databases">
        <title>Tapping the CABI collections for fungal endophytes: first genome assemblies for Collariella, Neodidymelliopsis, Ascochyta clinopodiicola, Didymella pomorum, Didymosphaeria variabile, Neocosmospora piperis and Neocucurbitaria cava.</title>
        <authorList>
            <person name="Hill R."/>
        </authorList>
    </citation>
    <scope>NUCLEOTIDE SEQUENCE</scope>
    <source>
        <strain evidence="2">IMI 356815</strain>
    </source>
</reference>
<keyword evidence="3" id="KW-1185">Reference proteome</keyword>
<organism evidence="2 3">
    <name type="scientific">Didymosphaeria variabile</name>
    <dbReference type="NCBI Taxonomy" id="1932322"/>
    <lineage>
        <taxon>Eukaryota</taxon>
        <taxon>Fungi</taxon>
        <taxon>Dikarya</taxon>
        <taxon>Ascomycota</taxon>
        <taxon>Pezizomycotina</taxon>
        <taxon>Dothideomycetes</taxon>
        <taxon>Pleosporomycetidae</taxon>
        <taxon>Pleosporales</taxon>
        <taxon>Massarineae</taxon>
        <taxon>Didymosphaeriaceae</taxon>
        <taxon>Didymosphaeria</taxon>
    </lineage>
</organism>
<protein>
    <submittedName>
        <fullName evidence="2">Uncharacterized protein</fullName>
    </submittedName>
</protein>
<feature type="compositionally biased region" description="Basic and acidic residues" evidence="1">
    <location>
        <begin position="37"/>
        <end position="54"/>
    </location>
</feature>
<feature type="region of interest" description="Disordered" evidence="1">
    <location>
        <begin position="1"/>
        <end position="71"/>
    </location>
</feature>
<evidence type="ECO:0000313" key="2">
    <source>
        <dbReference type="EMBL" id="KAJ4344490.1"/>
    </source>
</evidence>
<dbReference type="RefSeq" id="XP_056064942.1">
    <property type="nucleotide sequence ID" value="XM_056220955.1"/>
</dbReference>
<comment type="caution">
    <text evidence="2">The sequence shown here is derived from an EMBL/GenBank/DDBJ whole genome shotgun (WGS) entry which is preliminary data.</text>
</comment>
<gene>
    <name evidence="2" type="ORF">N0V89_012233</name>
</gene>
<dbReference type="AlphaFoldDB" id="A0A9W9C5Y0"/>
<sequence>MSVRKLRARGTGSKPKPATPKKSAPEKPTPKVPPLRVKADLVHDRSTDKAEVSSDRSLLAKRRKEQEWQKKELARQNKAVERRAKKIANGVLYKGRWIEPVVKKPLVFKVENGLEGSEGCPVVMEDEEMMAHRRHSSPRVVIPMKSRDYRKQFRELEEYEDRVPTLANAVTTAAIPDPIAEMFENHLLNEQDGVGSLCDFVVDDDEEPEWI</sequence>
<accession>A0A9W9C5Y0</accession>